<feature type="compositionally biased region" description="Low complexity" evidence="1">
    <location>
        <begin position="166"/>
        <end position="181"/>
    </location>
</feature>
<dbReference type="Proteomes" id="UP000823388">
    <property type="component" value="Chromosome 2K"/>
</dbReference>
<feature type="compositionally biased region" description="Low complexity" evidence="1">
    <location>
        <begin position="133"/>
        <end position="143"/>
    </location>
</feature>
<organism evidence="2 3">
    <name type="scientific">Panicum virgatum</name>
    <name type="common">Blackwell switchgrass</name>
    <dbReference type="NCBI Taxonomy" id="38727"/>
    <lineage>
        <taxon>Eukaryota</taxon>
        <taxon>Viridiplantae</taxon>
        <taxon>Streptophyta</taxon>
        <taxon>Embryophyta</taxon>
        <taxon>Tracheophyta</taxon>
        <taxon>Spermatophyta</taxon>
        <taxon>Magnoliopsida</taxon>
        <taxon>Liliopsida</taxon>
        <taxon>Poales</taxon>
        <taxon>Poaceae</taxon>
        <taxon>PACMAD clade</taxon>
        <taxon>Panicoideae</taxon>
        <taxon>Panicodae</taxon>
        <taxon>Paniceae</taxon>
        <taxon>Panicinae</taxon>
        <taxon>Panicum</taxon>
        <taxon>Panicum sect. Hiantes</taxon>
    </lineage>
</organism>
<feature type="region of interest" description="Disordered" evidence="1">
    <location>
        <begin position="1"/>
        <end position="54"/>
    </location>
</feature>
<evidence type="ECO:0000313" key="3">
    <source>
        <dbReference type="Proteomes" id="UP000823388"/>
    </source>
</evidence>
<sequence>MYGSLRREPMTATRKGPELQPRLPTTPTQAAAEASQSTAAKISLKPGRAASSRCSSVTGFQTARTFFVSEELRLAREHAAVAGVERAPAAAAGAGLEEGEGGDEADAGAVAGVGDAADGAQHERRAVDPAEPPAAEDGPGDEAQPSLARGGGAHEGRRAGCGGGSPPRSRPSAPAAAAPPSCVAALSELQVADLGFDGRGLSFYYFYL</sequence>
<name>A0A8T0W7G2_PANVG</name>
<reference evidence="2" key="1">
    <citation type="submission" date="2020-05" db="EMBL/GenBank/DDBJ databases">
        <title>WGS assembly of Panicum virgatum.</title>
        <authorList>
            <person name="Lovell J.T."/>
            <person name="Jenkins J."/>
            <person name="Shu S."/>
            <person name="Juenger T.E."/>
            <person name="Schmutz J."/>
        </authorList>
    </citation>
    <scope>NUCLEOTIDE SEQUENCE</scope>
    <source>
        <strain evidence="2">AP13</strain>
    </source>
</reference>
<feature type="compositionally biased region" description="Low complexity" evidence="1">
    <location>
        <begin position="25"/>
        <end position="40"/>
    </location>
</feature>
<evidence type="ECO:0000313" key="2">
    <source>
        <dbReference type="EMBL" id="KAG2640593.1"/>
    </source>
</evidence>
<gene>
    <name evidence="2" type="ORF">PVAP13_2KG100732</name>
</gene>
<feature type="region of interest" description="Disordered" evidence="1">
    <location>
        <begin position="116"/>
        <end position="181"/>
    </location>
</feature>
<dbReference type="EMBL" id="CM029039">
    <property type="protein sequence ID" value="KAG2640593.1"/>
    <property type="molecule type" value="Genomic_DNA"/>
</dbReference>
<evidence type="ECO:0000256" key="1">
    <source>
        <dbReference type="SAM" id="MobiDB-lite"/>
    </source>
</evidence>
<proteinExistence type="predicted"/>
<keyword evidence="3" id="KW-1185">Reference proteome</keyword>
<accession>A0A8T0W7G2</accession>
<dbReference type="AlphaFoldDB" id="A0A8T0W7G2"/>
<protein>
    <submittedName>
        <fullName evidence="2">Uncharacterized protein</fullName>
    </submittedName>
</protein>
<comment type="caution">
    <text evidence="2">The sequence shown here is derived from an EMBL/GenBank/DDBJ whole genome shotgun (WGS) entry which is preliminary data.</text>
</comment>